<dbReference type="EMBL" id="FPHE01000127">
    <property type="protein sequence ID" value="SFV63485.1"/>
    <property type="molecule type" value="Genomic_DNA"/>
</dbReference>
<accession>A0A1W1CCN8</accession>
<evidence type="ECO:0008006" key="2">
    <source>
        <dbReference type="Google" id="ProtNLM"/>
    </source>
</evidence>
<dbReference type="AlphaFoldDB" id="A0A1W1CCN8"/>
<gene>
    <name evidence="1" type="ORF">MNB_SV-12-391</name>
</gene>
<proteinExistence type="predicted"/>
<reference evidence="1" key="1">
    <citation type="submission" date="2016-10" db="EMBL/GenBank/DDBJ databases">
        <authorList>
            <person name="de Groot N.N."/>
        </authorList>
    </citation>
    <scope>NUCLEOTIDE SEQUENCE</scope>
</reference>
<evidence type="ECO:0000313" key="1">
    <source>
        <dbReference type="EMBL" id="SFV63485.1"/>
    </source>
</evidence>
<name>A0A1W1CCN8_9ZZZZ</name>
<sequence length="39" mass="4334">MFHVLIIASFSFLLLSGCGYKADPYWVDSATPNKKGVQE</sequence>
<organism evidence="1">
    <name type="scientific">hydrothermal vent metagenome</name>
    <dbReference type="NCBI Taxonomy" id="652676"/>
    <lineage>
        <taxon>unclassified sequences</taxon>
        <taxon>metagenomes</taxon>
        <taxon>ecological metagenomes</taxon>
    </lineage>
</organism>
<protein>
    <recommendedName>
        <fullName evidence="2">Lipoprotein</fullName>
    </recommendedName>
</protein>